<feature type="region of interest" description="Disordered" evidence="3">
    <location>
        <begin position="349"/>
        <end position="368"/>
    </location>
</feature>
<keyword evidence="1" id="KW-0479">Metal-binding</keyword>
<feature type="compositionally biased region" description="Basic and acidic residues" evidence="3">
    <location>
        <begin position="216"/>
        <end position="239"/>
    </location>
</feature>
<evidence type="ECO:0000256" key="3">
    <source>
        <dbReference type="SAM" id="MobiDB-lite"/>
    </source>
</evidence>
<feature type="region of interest" description="Disordered" evidence="3">
    <location>
        <begin position="211"/>
        <end position="330"/>
    </location>
</feature>
<sequence length="386" mass="42134">MDFALRCNSLKCRTQLTERAVVTTCSHVFCSPCSDSLGLTAPAGANRVCPACQTVLTQPDDAVSTSLQPTEDYKTSVLSGFSPSTIMECAGRGLAFWSYQSTQEIVYQEYLAKTLTDKYSNLNQQLDKVLNDANSELNILNQRINSLQIEQDRLKQENTSLVAAFREKNRKQQQTQELYDRLKRKEMTAATQSAAFESVDEVLGNVPSQQRFVSPQHHDPRSRARPDIQVDRNGIEKVHSHQRSGSSNSGGMMAPPSFPRAGGLQSNAFGYANPIPTPSNHRTQLGPMAQISSRSGTGGYRNSASLLSKAGPSQTPSHRQPFSSLNSNTLNRPIVSGYGMSAGMKIGKQASPRSAGLNPSFQSRPANESGLFSQVHGFTREGGAYY</sequence>
<keyword evidence="1" id="KW-0863">Zinc-finger</keyword>
<dbReference type="InterPro" id="IPR001841">
    <property type="entry name" value="Znf_RING"/>
</dbReference>
<keyword evidence="2" id="KW-0175">Coiled coil</keyword>
<evidence type="ECO:0000313" key="5">
    <source>
        <dbReference type="EMBL" id="KAL2044319.1"/>
    </source>
</evidence>
<dbReference type="Pfam" id="PF14634">
    <property type="entry name" value="zf-RING_5"/>
    <property type="match status" value="1"/>
</dbReference>
<dbReference type="Proteomes" id="UP001590950">
    <property type="component" value="Unassembled WGS sequence"/>
</dbReference>
<proteinExistence type="predicted"/>
<dbReference type="Gene3D" id="3.30.40.10">
    <property type="entry name" value="Zinc/RING finger domain, C3HC4 (zinc finger)"/>
    <property type="match status" value="1"/>
</dbReference>
<feature type="domain" description="RING-type" evidence="4">
    <location>
        <begin position="12"/>
        <end position="53"/>
    </location>
</feature>
<keyword evidence="1" id="KW-0862">Zinc</keyword>
<dbReference type="PROSITE" id="PS50089">
    <property type="entry name" value="ZF_RING_2"/>
    <property type="match status" value="1"/>
</dbReference>
<reference evidence="5 6" key="1">
    <citation type="submission" date="2024-09" db="EMBL/GenBank/DDBJ databases">
        <title>Rethinking Asexuality: The Enigmatic Case of Functional Sexual Genes in Lepraria (Stereocaulaceae).</title>
        <authorList>
            <person name="Doellman M."/>
            <person name="Sun Y."/>
            <person name="Barcenas-Pena A."/>
            <person name="Lumbsch H.T."/>
            <person name="Grewe F."/>
        </authorList>
    </citation>
    <scope>NUCLEOTIDE SEQUENCE [LARGE SCALE GENOMIC DNA]</scope>
    <source>
        <strain evidence="5 6">Mercado 3170</strain>
    </source>
</reference>
<feature type="coiled-coil region" evidence="2">
    <location>
        <begin position="112"/>
        <end position="185"/>
    </location>
</feature>
<dbReference type="InterPro" id="IPR042448">
    <property type="entry name" value="CCNB1IP1"/>
</dbReference>
<feature type="compositionally biased region" description="Polar residues" evidence="3">
    <location>
        <begin position="357"/>
        <end position="368"/>
    </location>
</feature>
<accession>A0ABR4AFQ3</accession>
<keyword evidence="6" id="KW-1185">Reference proteome</keyword>
<evidence type="ECO:0000313" key="6">
    <source>
        <dbReference type="Proteomes" id="UP001590950"/>
    </source>
</evidence>
<evidence type="ECO:0000256" key="2">
    <source>
        <dbReference type="SAM" id="Coils"/>
    </source>
</evidence>
<comment type="caution">
    <text evidence="5">The sequence shown here is derived from an EMBL/GenBank/DDBJ whole genome shotgun (WGS) entry which is preliminary data.</text>
</comment>
<gene>
    <name evidence="5" type="ORF">N7G274_003024</name>
</gene>
<feature type="compositionally biased region" description="Polar residues" evidence="3">
    <location>
        <begin position="290"/>
        <end position="330"/>
    </location>
</feature>
<protein>
    <recommendedName>
        <fullName evidence="4">RING-type domain-containing protein</fullName>
    </recommendedName>
</protein>
<dbReference type="PANTHER" id="PTHR14305">
    <property type="entry name" value="E3 UBIQUITIN-PROTEIN LIGASE CCNB1IP1"/>
    <property type="match status" value="1"/>
</dbReference>
<name>A0ABR4AFQ3_9LECA</name>
<dbReference type="SUPFAM" id="SSF57850">
    <property type="entry name" value="RING/U-box"/>
    <property type="match status" value="1"/>
</dbReference>
<dbReference type="PANTHER" id="PTHR14305:SF0">
    <property type="entry name" value="E3 UBIQUITIN-PROTEIN LIGASE CCNB1IP1"/>
    <property type="match status" value="1"/>
</dbReference>
<organism evidence="5 6">
    <name type="scientific">Stereocaulon virgatum</name>
    <dbReference type="NCBI Taxonomy" id="373712"/>
    <lineage>
        <taxon>Eukaryota</taxon>
        <taxon>Fungi</taxon>
        <taxon>Dikarya</taxon>
        <taxon>Ascomycota</taxon>
        <taxon>Pezizomycotina</taxon>
        <taxon>Lecanoromycetes</taxon>
        <taxon>OSLEUM clade</taxon>
        <taxon>Lecanoromycetidae</taxon>
        <taxon>Lecanorales</taxon>
        <taxon>Lecanorineae</taxon>
        <taxon>Stereocaulaceae</taxon>
        <taxon>Stereocaulon</taxon>
    </lineage>
</organism>
<dbReference type="EMBL" id="JBEFKJ010000009">
    <property type="protein sequence ID" value="KAL2044319.1"/>
    <property type="molecule type" value="Genomic_DNA"/>
</dbReference>
<dbReference type="InterPro" id="IPR013083">
    <property type="entry name" value="Znf_RING/FYVE/PHD"/>
</dbReference>
<evidence type="ECO:0000259" key="4">
    <source>
        <dbReference type="PROSITE" id="PS50089"/>
    </source>
</evidence>
<evidence type="ECO:0000256" key="1">
    <source>
        <dbReference type="PROSITE-ProRule" id="PRU00175"/>
    </source>
</evidence>